<feature type="compositionally biased region" description="Polar residues" evidence="1">
    <location>
        <begin position="31"/>
        <end position="47"/>
    </location>
</feature>
<accession>A0A652L8A9</accession>
<sequence length="66" mass="6866">MIPHVLPPTASASRTDTELASQLPELHLPEQSLTEQPSADSPASTGGPTPIDNEATRTADTDKDAS</sequence>
<protein>
    <submittedName>
        <fullName evidence="2">Uncharacterized protein</fullName>
    </submittedName>
</protein>
<feature type="region of interest" description="Disordered" evidence="1">
    <location>
        <begin position="1"/>
        <end position="66"/>
    </location>
</feature>
<evidence type="ECO:0000313" key="2">
    <source>
        <dbReference type="EMBL" id="TXS31884.1"/>
    </source>
</evidence>
<proteinExistence type="predicted"/>
<dbReference type="EMBL" id="RDBM01000026">
    <property type="protein sequence ID" value="TXS31884.1"/>
    <property type="molecule type" value="Genomic_DNA"/>
</dbReference>
<gene>
    <name evidence="2" type="ORF">EAO74_08180</name>
</gene>
<evidence type="ECO:0000256" key="1">
    <source>
        <dbReference type="SAM" id="MobiDB-lite"/>
    </source>
</evidence>
<organism evidence="2">
    <name type="scientific">Streptomyces sp. gb1(2016)</name>
    <dbReference type="NCBI Taxonomy" id="1828321"/>
    <lineage>
        <taxon>Bacteria</taxon>
        <taxon>Bacillati</taxon>
        <taxon>Actinomycetota</taxon>
        <taxon>Actinomycetes</taxon>
        <taxon>Kitasatosporales</taxon>
        <taxon>Streptomycetaceae</taxon>
        <taxon>Streptomyces</taxon>
    </lineage>
</organism>
<feature type="compositionally biased region" description="Polar residues" evidence="1">
    <location>
        <begin position="10"/>
        <end position="20"/>
    </location>
</feature>
<feature type="compositionally biased region" description="Basic and acidic residues" evidence="1">
    <location>
        <begin position="54"/>
        <end position="66"/>
    </location>
</feature>
<dbReference type="AlphaFoldDB" id="A0A652L8A9"/>
<reference evidence="2" key="1">
    <citation type="submission" date="2018-10" db="EMBL/GenBank/DDBJ databases">
        <authorList>
            <person name="Hariharan J."/>
            <person name="Choudoir M.J."/>
            <person name="Diebold P."/>
            <person name="Panke-Buisse K."/>
            <person name="Campbell A.N."/>
            <person name="Buckley D.H."/>
        </authorList>
    </citation>
    <scope>NUCLEOTIDE SEQUENCE</scope>
    <source>
        <strain evidence="2">Gb1</strain>
    </source>
</reference>
<comment type="caution">
    <text evidence="2">The sequence shown here is derived from an EMBL/GenBank/DDBJ whole genome shotgun (WGS) entry which is preliminary data.</text>
</comment>
<name>A0A652L8A9_9ACTN</name>